<evidence type="ECO:0000256" key="13">
    <source>
        <dbReference type="ARBA" id="ARBA00022777"/>
    </source>
</evidence>
<dbReference type="GO" id="GO:0005524">
    <property type="term" value="F:ATP binding"/>
    <property type="evidence" value="ECO:0007669"/>
    <property type="project" value="UniProtKB-UniRule"/>
</dbReference>
<keyword evidence="22" id="KW-1185">Reference proteome</keyword>
<dbReference type="STRING" id="3827.A0A1S2YZC4"/>
<dbReference type="GO" id="GO:0005886">
    <property type="term" value="C:plasma membrane"/>
    <property type="evidence" value="ECO:0007669"/>
    <property type="project" value="UniProtKB-SubCell"/>
</dbReference>
<evidence type="ECO:0000256" key="6">
    <source>
        <dbReference type="ARBA" id="ARBA00022475"/>
    </source>
</evidence>
<keyword evidence="7" id="KW-0723">Serine/threonine-protein kinase</keyword>
<evidence type="ECO:0000256" key="8">
    <source>
        <dbReference type="ARBA" id="ARBA00022679"/>
    </source>
</evidence>
<dbReference type="InterPro" id="IPR019825">
    <property type="entry name" value="Lectin_legB_Mn/Ca_BS"/>
</dbReference>
<dbReference type="CDD" id="cd06899">
    <property type="entry name" value="lectin_legume_LecRK_Arcelin_ConA"/>
    <property type="match status" value="1"/>
</dbReference>
<dbReference type="SMART" id="SM00220">
    <property type="entry name" value="S_TKc"/>
    <property type="match status" value="1"/>
</dbReference>
<evidence type="ECO:0000256" key="11">
    <source>
        <dbReference type="ARBA" id="ARBA00022734"/>
    </source>
</evidence>
<evidence type="ECO:0000256" key="12">
    <source>
        <dbReference type="ARBA" id="ARBA00022741"/>
    </source>
</evidence>
<evidence type="ECO:0000256" key="14">
    <source>
        <dbReference type="ARBA" id="ARBA00022840"/>
    </source>
</evidence>
<dbReference type="PANTHER" id="PTHR27007">
    <property type="match status" value="1"/>
</dbReference>
<dbReference type="InterPro" id="IPR050528">
    <property type="entry name" value="L-type_Lectin-RKs"/>
</dbReference>
<dbReference type="GO" id="GO:0030246">
    <property type="term" value="F:carbohydrate binding"/>
    <property type="evidence" value="ECO:0007669"/>
    <property type="project" value="UniProtKB-KW"/>
</dbReference>
<comment type="similarity">
    <text evidence="4">In the C-terminal section; belongs to the protein kinase superfamily. Ser/Thr protein kinase family.</text>
</comment>
<dbReference type="FunFam" id="3.30.200.20:FF:000320">
    <property type="entry name" value="probable L-type lectin-domain containing receptor kinase S.5"/>
    <property type="match status" value="1"/>
</dbReference>
<keyword evidence="8" id="KW-0808">Transferase</keyword>
<dbReference type="Proteomes" id="UP000087171">
    <property type="component" value="Chromosome Ca8"/>
</dbReference>
<comment type="similarity">
    <text evidence="2">Belongs to the leguminous lectin family.</text>
</comment>
<feature type="transmembrane region" description="Helical" evidence="20">
    <location>
        <begin position="298"/>
        <end position="322"/>
    </location>
</feature>
<evidence type="ECO:0000256" key="17">
    <source>
        <dbReference type="ARBA" id="ARBA00023170"/>
    </source>
</evidence>
<keyword evidence="17 23" id="KW-0675">Receptor</keyword>
<dbReference type="GO" id="GO:0004674">
    <property type="term" value="F:protein serine/threonine kinase activity"/>
    <property type="evidence" value="ECO:0007669"/>
    <property type="project" value="UniProtKB-KW"/>
</dbReference>
<evidence type="ECO:0000256" key="16">
    <source>
        <dbReference type="ARBA" id="ARBA00023136"/>
    </source>
</evidence>
<dbReference type="OrthoDB" id="1913956at2759"/>
<dbReference type="PROSITE" id="PS00108">
    <property type="entry name" value="PROTEIN_KINASE_ST"/>
    <property type="match status" value="1"/>
</dbReference>
<accession>A0A1S2YZC4</accession>
<evidence type="ECO:0000256" key="7">
    <source>
        <dbReference type="ARBA" id="ARBA00022527"/>
    </source>
</evidence>
<dbReference type="GeneID" id="101509371"/>
<dbReference type="RefSeq" id="XP_004512301.1">
    <property type="nucleotide sequence ID" value="XM_004512244.3"/>
</dbReference>
<gene>
    <name evidence="23" type="primary">LOC101509371</name>
</gene>
<dbReference type="EC" id="2.7.11.1" evidence="5"/>
<dbReference type="InterPro" id="IPR008271">
    <property type="entry name" value="Ser/Thr_kinase_AS"/>
</dbReference>
<dbReference type="InterPro" id="IPR013320">
    <property type="entry name" value="ConA-like_dom_sf"/>
</dbReference>
<dbReference type="InterPro" id="IPR001220">
    <property type="entry name" value="Legume_lectin_dom"/>
</dbReference>
<dbReference type="Pfam" id="PF00139">
    <property type="entry name" value="Lectin_legB"/>
    <property type="match status" value="1"/>
</dbReference>
<evidence type="ECO:0000313" key="23">
    <source>
        <dbReference type="RefSeq" id="XP_004512301.1"/>
    </source>
</evidence>
<evidence type="ECO:0000256" key="1">
    <source>
        <dbReference type="ARBA" id="ARBA00004251"/>
    </source>
</evidence>
<keyword evidence="10" id="KW-0732">Signal</keyword>
<dbReference type="AlphaFoldDB" id="A0A1S2YZC4"/>
<reference evidence="23" key="2">
    <citation type="submission" date="2025-08" db="UniProtKB">
        <authorList>
            <consortium name="RefSeq"/>
        </authorList>
    </citation>
    <scope>IDENTIFICATION</scope>
    <source>
        <tissue evidence="23">Etiolated seedlings</tissue>
    </source>
</reference>
<organism evidence="22 23">
    <name type="scientific">Cicer arietinum</name>
    <name type="common">Chickpea</name>
    <name type="synonym">Garbanzo</name>
    <dbReference type="NCBI Taxonomy" id="3827"/>
    <lineage>
        <taxon>Eukaryota</taxon>
        <taxon>Viridiplantae</taxon>
        <taxon>Streptophyta</taxon>
        <taxon>Embryophyta</taxon>
        <taxon>Tracheophyta</taxon>
        <taxon>Spermatophyta</taxon>
        <taxon>Magnoliopsida</taxon>
        <taxon>eudicotyledons</taxon>
        <taxon>Gunneridae</taxon>
        <taxon>Pentapetalae</taxon>
        <taxon>rosids</taxon>
        <taxon>fabids</taxon>
        <taxon>Fabales</taxon>
        <taxon>Fabaceae</taxon>
        <taxon>Papilionoideae</taxon>
        <taxon>50 kb inversion clade</taxon>
        <taxon>NPAAA clade</taxon>
        <taxon>Hologalegina</taxon>
        <taxon>IRL clade</taxon>
        <taxon>Cicereae</taxon>
        <taxon>Cicer</taxon>
    </lineage>
</organism>
<evidence type="ECO:0000256" key="18">
    <source>
        <dbReference type="ARBA" id="ARBA00023180"/>
    </source>
</evidence>
<dbReference type="eggNOG" id="ENOG502QT06">
    <property type="taxonomic scope" value="Eukaryota"/>
</dbReference>
<dbReference type="FunFam" id="1.10.510.10:FF:000444">
    <property type="entry name" value="probable L-type lectin-domain containing receptor kinase S.5"/>
    <property type="match status" value="1"/>
</dbReference>
<dbReference type="PROSITE" id="PS00307">
    <property type="entry name" value="LECTIN_LEGUME_BETA"/>
    <property type="match status" value="1"/>
</dbReference>
<dbReference type="Gene3D" id="3.30.200.20">
    <property type="entry name" value="Phosphorylase Kinase, domain 1"/>
    <property type="match status" value="1"/>
</dbReference>
<keyword evidence="15 20" id="KW-1133">Transmembrane helix</keyword>
<keyword evidence="6" id="KW-1003">Cell membrane</keyword>
<dbReference type="PROSITE" id="PS00107">
    <property type="entry name" value="PROTEIN_KINASE_ATP"/>
    <property type="match status" value="1"/>
</dbReference>
<evidence type="ECO:0000256" key="19">
    <source>
        <dbReference type="PROSITE-ProRule" id="PRU10141"/>
    </source>
</evidence>
<reference evidence="22" key="1">
    <citation type="journal article" date="2013" name="Nat. Biotechnol.">
        <title>Draft genome sequence of chickpea (Cicer arietinum) provides a resource for trait improvement.</title>
        <authorList>
            <person name="Varshney R.K."/>
            <person name="Song C."/>
            <person name="Saxena R.K."/>
            <person name="Azam S."/>
            <person name="Yu S."/>
            <person name="Sharpe A.G."/>
            <person name="Cannon S."/>
            <person name="Baek J."/>
            <person name="Rosen B.D."/>
            <person name="Tar'an B."/>
            <person name="Millan T."/>
            <person name="Zhang X."/>
            <person name="Ramsay L.D."/>
            <person name="Iwata A."/>
            <person name="Wang Y."/>
            <person name="Nelson W."/>
            <person name="Farmer A.D."/>
            <person name="Gaur P.M."/>
            <person name="Soderlund C."/>
            <person name="Penmetsa R.V."/>
            <person name="Xu C."/>
            <person name="Bharti A.K."/>
            <person name="He W."/>
            <person name="Winter P."/>
            <person name="Zhao S."/>
            <person name="Hane J.K."/>
            <person name="Carrasquilla-Garcia N."/>
            <person name="Condie J.A."/>
            <person name="Upadhyaya H.D."/>
            <person name="Luo M.C."/>
            <person name="Thudi M."/>
            <person name="Gowda C.L."/>
            <person name="Singh N.P."/>
            <person name="Lichtenzveig J."/>
            <person name="Gali K.K."/>
            <person name="Rubio J."/>
            <person name="Nadarajan N."/>
            <person name="Dolezel J."/>
            <person name="Bansal K.C."/>
            <person name="Xu X."/>
            <person name="Edwards D."/>
            <person name="Zhang G."/>
            <person name="Kahl G."/>
            <person name="Gil J."/>
            <person name="Singh K.B."/>
            <person name="Datta S.K."/>
            <person name="Jackson S.A."/>
            <person name="Wang J."/>
            <person name="Cook D.R."/>
        </authorList>
    </citation>
    <scope>NUCLEOTIDE SEQUENCE [LARGE SCALE GENOMIC DNA]</scope>
    <source>
        <strain evidence="22">cv. CDC Frontier</strain>
    </source>
</reference>
<dbReference type="CDD" id="cd14066">
    <property type="entry name" value="STKc_IRAK"/>
    <property type="match status" value="1"/>
</dbReference>
<evidence type="ECO:0000256" key="15">
    <source>
        <dbReference type="ARBA" id="ARBA00022989"/>
    </source>
</evidence>
<evidence type="ECO:0000259" key="21">
    <source>
        <dbReference type="PROSITE" id="PS50011"/>
    </source>
</evidence>
<dbReference type="Gene3D" id="2.60.120.200">
    <property type="match status" value="1"/>
</dbReference>
<protein>
    <recommendedName>
        <fullName evidence="5">non-specific serine/threonine protein kinase</fullName>
        <ecNumber evidence="5">2.7.11.1</ecNumber>
    </recommendedName>
</protein>
<keyword evidence="18" id="KW-0325">Glycoprotein</keyword>
<dbReference type="InterPro" id="IPR017441">
    <property type="entry name" value="Protein_kinase_ATP_BS"/>
</dbReference>
<comment type="similarity">
    <text evidence="3">In the N-terminal section; belongs to the leguminous lectin family.</text>
</comment>
<keyword evidence="16 20" id="KW-0472">Membrane</keyword>
<evidence type="ECO:0000256" key="3">
    <source>
        <dbReference type="ARBA" id="ARBA00008536"/>
    </source>
</evidence>
<dbReference type="PaxDb" id="3827-XP_004512301.1"/>
<name>A0A1S2YZC4_CICAR</name>
<comment type="subcellular location">
    <subcellularLocation>
        <location evidence="1">Cell membrane</location>
        <topology evidence="1">Single-pass type I membrane protein</topology>
    </subcellularLocation>
</comment>
<dbReference type="KEGG" id="cam:101509371"/>
<dbReference type="InterPro" id="IPR000719">
    <property type="entry name" value="Prot_kinase_dom"/>
</dbReference>
<evidence type="ECO:0000313" key="22">
    <source>
        <dbReference type="Proteomes" id="UP000087171"/>
    </source>
</evidence>
<evidence type="ECO:0000256" key="9">
    <source>
        <dbReference type="ARBA" id="ARBA00022692"/>
    </source>
</evidence>
<feature type="domain" description="Protein kinase" evidence="21">
    <location>
        <begin position="362"/>
        <end position="651"/>
    </location>
</feature>
<dbReference type="Pfam" id="PF00069">
    <property type="entry name" value="Pkinase"/>
    <property type="match status" value="1"/>
</dbReference>
<proteinExistence type="inferred from homology"/>
<dbReference type="Gene3D" id="1.10.510.10">
    <property type="entry name" value="Transferase(Phosphotransferase) domain 1"/>
    <property type="match status" value="1"/>
</dbReference>
<dbReference type="PROSITE" id="PS50011">
    <property type="entry name" value="PROTEIN_KINASE_DOM"/>
    <property type="match status" value="1"/>
</dbReference>
<keyword evidence="12 19" id="KW-0547">Nucleotide-binding</keyword>
<evidence type="ECO:0000256" key="5">
    <source>
        <dbReference type="ARBA" id="ARBA00012513"/>
    </source>
</evidence>
<keyword evidence="9 20" id="KW-0812">Transmembrane</keyword>
<dbReference type="InterPro" id="IPR011009">
    <property type="entry name" value="Kinase-like_dom_sf"/>
</dbReference>
<evidence type="ECO:0000256" key="10">
    <source>
        <dbReference type="ARBA" id="ARBA00022729"/>
    </source>
</evidence>
<dbReference type="SUPFAM" id="SSF49899">
    <property type="entry name" value="Concanavalin A-like lectins/glucanases"/>
    <property type="match status" value="1"/>
</dbReference>
<evidence type="ECO:0000256" key="4">
    <source>
        <dbReference type="ARBA" id="ARBA00010217"/>
    </source>
</evidence>
<sequence>MLPRRRRHKSDMPYLTAVIGILFFFPAATSQAQILKTETHFFGPFNSTNAIYFDVIPSASINLGALQVTPDSAGSSSVVPLTNNSGRIFFKTPFKLWDDSSSGAGKLASFNTSFLINVFRVNNGTPGEGLAFVIAPSLSIPLNSSGGYLGLTNASTDGNVTNRFVAVELDTVKQDFDPDNNHIGLDINGVRSTVKNPLNFEIAPNGTQFYVLWIEYNGDRKLIEVYMETQSSPDLPIVKKPAKPVLSSSLDLKNVVNQKSYFGFSASTGNTVELNCVLRWNISIEVFDEGKNGNSLTIGLGVGIPVLVLILACVGGFGYCYYMKRKESENGSNSQILGTLKSLPGTPREFKYEELKKATNNFDEKFKLGQGGYGVVYRGILAKVKVEVAVKMFSRDKMKSTDDFLAELTIINRLRHKHLVKLQGWCHKNGVLLLVYDYMPNGSLDNHIFCEEGTSTTPLSWHLRYKILSGVASALNYLHNEYDQTVVHRDLKASNIMLDSDFNARLGDFGLARALENEKTSYAELEGVQGTMGYIAPECFHTGKASRESDVYGLGAVLLEVVCGQRPWTKIEGYQFLVDWVWYLHREGRLLEAVDPRVGNEYVVEEAERILKLGLICSHPIASERPKMQTIVQIISGSVNVPDVPPFKPAFMWPSVDLASLASTDYTGTNTSGFTPINSNTQTSMRVEFSDTSSLV</sequence>
<keyword evidence="13 23" id="KW-0418">Kinase</keyword>
<dbReference type="SUPFAM" id="SSF56112">
    <property type="entry name" value="Protein kinase-like (PK-like)"/>
    <property type="match status" value="1"/>
</dbReference>
<feature type="binding site" evidence="19">
    <location>
        <position position="391"/>
    </location>
    <ligand>
        <name>ATP</name>
        <dbReference type="ChEBI" id="CHEBI:30616"/>
    </ligand>
</feature>
<evidence type="ECO:0000256" key="2">
    <source>
        <dbReference type="ARBA" id="ARBA00007606"/>
    </source>
</evidence>
<evidence type="ECO:0000256" key="20">
    <source>
        <dbReference type="SAM" id="Phobius"/>
    </source>
</evidence>
<keyword evidence="11" id="KW-0430">Lectin</keyword>
<keyword evidence="14 19" id="KW-0067">ATP-binding</keyword>